<dbReference type="SUPFAM" id="SSF103473">
    <property type="entry name" value="MFS general substrate transporter"/>
    <property type="match status" value="1"/>
</dbReference>
<gene>
    <name evidence="7" type="ordered locus">TERTU_2480</name>
</gene>
<name>C5BL45_TERTT</name>
<dbReference type="AlphaFoldDB" id="C5BL45"/>
<organism evidence="7 8">
    <name type="scientific">Teredinibacter turnerae (strain ATCC 39867 / T7901)</name>
    <dbReference type="NCBI Taxonomy" id="377629"/>
    <lineage>
        <taxon>Bacteria</taxon>
        <taxon>Pseudomonadati</taxon>
        <taxon>Pseudomonadota</taxon>
        <taxon>Gammaproteobacteria</taxon>
        <taxon>Cellvibrionales</taxon>
        <taxon>Cellvibrionaceae</taxon>
        <taxon>Teredinibacter</taxon>
    </lineage>
</organism>
<dbReference type="PANTHER" id="PTHR23513:SF11">
    <property type="entry name" value="STAPHYLOFERRIN A TRANSPORTER"/>
    <property type="match status" value="1"/>
</dbReference>
<reference evidence="7 8" key="1">
    <citation type="journal article" date="2009" name="PLoS ONE">
        <title>The complete genome of Teredinibacter turnerae T7901: an intracellular endosymbiont of marine wood-boring bivalves (shipworms).</title>
        <authorList>
            <person name="Yang J.C."/>
            <person name="Madupu R."/>
            <person name="Durkin A.S."/>
            <person name="Ekborg N.A."/>
            <person name="Pedamallu C.S."/>
            <person name="Hostetler J.B."/>
            <person name="Radune D."/>
            <person name="Toms B.S."/>
            <person name="Henrissat B."/>
            <person name="Coutinho P.M."/>
            <person name="Schwarz S."/>
            <person name="Field L."/>
            <person name="Trindade-Silva A.E."/>
            <person name="Soares C.A.G."/>
            <person name="Elshahawi S."/>
            <person name="Hanora A."/>
            <person name="Schmidt E.W."/>
            <person name="Haygood M.G."/>
            <person name="Posfai J."/>
            <person name="Benner J."/>
            <person name="Madinger C."/>
            <person name="Nove J."/>
            <person name="Anton B."/>
            <person name="Chaudhary K."/>
            <person name="Foster J."/>
            <person name="Holman A."/>
            <person name="Kumar S."/>
            <person name="Lessard P.A."/>
            <person name="Luyten Y.A."/>
            <person name="Slatko B."/>
            <person name="Wood N."/>
            <person name="Wu B."/>
            <person name="Teplitski M."/>
            <person name="Mougous J.D."/>
            <person name="Ward N."/>
            <person name="Eisen J.A."/>
            <person name="Badger J.H."/>
            <person name="Distel D.L."/>
        </authorList>
    </citation>
    <scope>NUCLEOTIDE SEQUENCE [LARGE SCALE GENOMIC DNA]</scope>
    <source>
        <strain evidence="8">ATCC 39867 / T7901</strain>
    </source>
</reference>
<keyword evidence="8" id="KW-1185">Reference proteome</keyword>
<keyword evidence="4 6" id="KW-1133">Transmembrane helix</keyword>
<feature type="transmembrane region" description="Helical" evidence="6">
    <location>
        <begin position="257"/>
        <end position="278"/>
    </location>
</feature>
<dbReference type="Pfam" id="PF07690">
    <property type="entry name" value="MFS_1"/>
    <property type="match status" value="1"/>
</dbReference>
<feature type="transmembrane region" description="Helical" evidence="6">
    <location>
        <begin position="76"/>
        <end position="97"/>
    </location>
</feature>
<feature type="transmembrane region" description="Helical" evidence="6">
    <location>
        <begin position="379"/>
        <end position="401"/>
    </location>
</feature>
<sequence>MSISRELFTALRLFLTAHGATAFALGVHQVLLAWLSIGVVGLTSSEVGWVQAAGLLPNIALMLVAGVWADRGRPALIMAAAQTGLLLAYGWLAALVWLDSLSFAGLVVYAVGVGCANAFLQPVREKIIGELSRHSLQVKITRASIVQFTLQSLGVLFASLSEQVSLLMVCVAQLGFTALALVSLLQLHRSPAFAGIAFGGIDSHNPMADFRLGLQAAFKDKGVRQLLLLVAFNGFMHMGLFLVAIPVMARDSYGFNAVQYGFLQLSFVVGMLVAYFTLLRQPVLQYPGRGALFSLLYTAIAGYGLSREPTYAGLYVLIIFWGWIAGYSSTHCRVTLQSMAKPEQKGRFMSLYQVALFGMAPLGALVTGYAITVVPLAKLFIIMSAASVAVSILLMLGGALWKLEQPAPSETSKPG</sequence>
<protein>
    <submittedName>
        <fullName evidence="7">Transporter, major facilitator family</fullName>
    </submittedName>
</protein>
<feature type="transmembrane region" description="Helical" evidence="6">
    <location>
        <begin position="290"/>
        <end position="306"/>
    </location>
</feature>
<keyword evidence="5 6" id="KW-0472">Membrane</keyword>
<feature type="transmembrane region" description="Helical" evidence="6">
    <location>
        <begin position="351"/>
        <end position="373"/>
    </location>
</feature>
<feature type="transmembrane region" description="Helical" evidence="6">
    <location>
        <begin position="48"/>
        <end position="69"/>
    </location>
</feature>
<dbReference type="RefSeq" id="WP_015818015.1">
    <property type="nucleotide sequence ID" value="NC_012997.1"/>
</dbReference>
<dbReference type="Gene3D" id="1.20.1250.20">
    <property type="entry name" value="MFS general substrate transporter like domains"/>
    <property type="match status" value="1"/>
</dbReference>
<evidence type="ECO:0000313" key="8">
    <source>
        <dbReference type="Proteomes" id="UP000009080"/>
    </source>
</evidence>
<dbReference type="InterPro" id="IPR011701">
    <property type="entry name" value="MFS"/>
</dbReference>
<evidence type="ECO:0000256" key="2">
    <source>
        <dbReference type="ARBA" id="ARBA00022475"/>
    </source>
</evidence>
<evidence type="ECO:0000256" key="6">
    <source>
        <dbReference type="SAM" id="Phobius"/>
    </source>
</evidence>
<dbReference type="HOGENOM" id="CLU_034180_17_2_6"/>
<dbReference type="GO" id="GO:0005886">
    <property type="term" value="C:plasma membrane"/>
    <property type="evidence" value="ECO:0007669"/>
    <property type="project" value="UniProtKB-SubCell"/>
</dbReference>
<feature type="transmembrane region" description="Helical" evidence="6">
    <location>
        <begin position="226"/>
        <end position="245"/>
    </location>
</feature>
<dbReference type="STRING" id="377629.TERTU_2480"/>
<evidence type="ECO:0000256" key="4">
    <source>
        <dbReference type="ARBA" id="ARBA00022989"/>
    </source>
</evidence>
<dbReference type="KEGG" id="ttu:TERTU_2480"/>
<evidence type="ECO:0000256" key="3">
    <source>
        <dbReference type="ARBA" id="ARBA00022692"/>
    </source>
</evidence>
<dbReference type="PANTHER" id="PTHR23513">
    <property type="entry name" value="INTEGRAL MEMBRANE EFFLUX PROTEIN-RELATED"/>
    <property type="match status" value="1"/>
</dbReference>
<comment type="subcellular location">
    <subcellularLocation>
        <location evidence="1">Cell membrane</location>
        <topology evidence="1">Multi-pass membrane protein</topology>
    </subcellularLocation>
</comment>
<feature type="transmembrane region" description="Helical" evidence="6">
    <location>
        <begin position="312"/>
        <end position="330"/>
    </location>
</feature>
<dbReference type="Proteomes" id="UP000009080">
    <property type="component" value="Chromosome"/>
</dbReference>
<dbReference type="InterPro" id="IPR036259">
    <property type="entry name" value="MFS_trans_sf"/>
</dbReference>
<accession>C5BL45</accession>
<keyword evidence="3 6" id="KW-0812">Transmembrane</keyword>
<evidence type="ECO:0000313" key="7">
    <source>
        <dbReference type="EMBL" id="ACR11903.1"/>
    </source>
</evidence>
<dbReference type="EMBL" id="CP001614">
    <property type="protein sequence ID" value="ACR11903.1"/>
    <property type="molecule type" value="Genomic_DNA"/>
</dbReference>
<feature type="transmembrane region" description="Helical" evidence="6">
    <location>
        <begin position="166"/>
        <end position="185"/>
    </location>
</feature>
<evidence type="ECO:0000256" key="1">
    <source>
        <dbReference type="ARBA" id="ARBA00004651"/>
    </source>
</evidence>
<keyword evidence="2" id="KW-1003">Cell membrane</keyword>
<dbReference type="GO" id="GO:0022857">
    <property type="term" value="F:transmembrane transporter activity"/>
    <property type="evidence" value="ECO:0007669"/>
    <property type="project" value="InterPro"/>
</dbReference>
<proteinExistence type="predicted"/>
<evidence type="ECO:0000256" key="5">
    <source>
        <dbReference type="ARBA" id="ARBA00023136"/>
    </source>
</evidence>
<dbReference type="eggNOG" id="COG2814">
    <property type="taxonomic scope" value="Bacteria"/>
</dbReference>